<dbReference type="EMBL" id="JADPRT010000007">
    <property type="protein sequence ID" value="MBF9069899.1"/>
    <property type="molecule type" value="Genomic_DNA"/>
</dbReference>
<dbReference type="PANTHER" id="PTHR24421:SF62">
    <property type="entry name" value="SENSORY TRANSDUCTION HISTIDINE KINASE"/>
    <property type="match status" value="1"/>
</dbReference>
<gene>
    <name evidence="8" type="ORF">I2501_17900</name>
</gene>
<dbReference type="SUPFAM" id="SSF55874">
    <property type="entry name" value="ATPase domain of HSP90 chaperone/DNA topoisomerase II/histidine kinase"/>
    <property type="match status" value="1"/>
</dbReference>
<reference evidence="8" key="1">
    <citation type="submission" date="2020-11" db="EMBL/GenBank/DDBJ databases">
        <title>Isolation and identification of active actinomycetes.</title>
        <authorList>
            <person name="Yu B."/>
        </authorList>
    </citation>
    <scope>NUCLEOTIDE SEQUENCE</scope>
    <source>
        <strain evidence="8">NEAU-YB345</strain>
    </source>
</reference>
<keyword evidence="6" id="KW-0472">Membrane</keyword>
<dbReference type="PIRSF" id="PIRSF037434">
    <property type="entry name" value="STHK_ChrS"/>
    <property type="match status" value="1"/>
</dbReference>
<comment type="caution">
    <text evidence="8">The sequence shown here is derived from an EMBL/GenBank/DDBJ whole genome shotgun (WGS) entry which is preliminary data.</text>
</comment>
<keyword evidence="6" id="KW-1133">Transmembrane helix</keyword>
<feature type="transmembrane region" description="Helical" evidence="6">
    <location>
        <begin position="46"/>
        <end position="70"/>
    </location>
</feature>
<dbReference type="InterPro" id="IPR017205">
    <property type="entry name" value="Sig_transdc_His_kinase_ChrS"/>
</dbReference>
<dbReference type="GO" id="GO:0000155">
    <property type="term" value="F:phosphorelay sensor kinase activity"/>
    <property type="evidence" value="ECO:0007669"/>
    <property type="project" value="InterPro"/>
</dbReference>
<evidence type="ECO:0000256" key="5">
    <source>
        <dbReference type="SAM" id="MobiDB-lite"/>
    </source>
</evidence>
<keyword evidence="6" id="KW-0812">Transmembrane</keyword>
<feature type="coiled-coil region" evidence="4">
    <location>
        <begin position="176"/>
        <end position="203"/>
    </location>
</feature>
<keyword evidence="2 8" id="KW-0418">Kinase</keyword>
<dbReference type="Proteomes" id="UP000657385">
    <property type="component" value="Unassembled WGS sequence"/>
</dbReference>
<keyword evidence="9" id="KW-1185">Reference proteome</keyword>
<keyword evidence="1" id="KW-0808">Transferase</keyword>
<feature type="domain" description="Histidine kinase" evidence="7">
    <location>
        <begin position="330"/>
        <end position="446"/>
    </location>
</feature>
<evidence type="ECO:0000256" key="6">
    <source>
        <dbReference type="SAM" id="Phobius"/>
    </source>
</evidence>
<feature type="transmembrane region" description="Helical" evidence="6">
    <location>
        <begin position="76"/>
        <end position="93"/>
    </location>
</feature>
<dbReference type="InterPro" id="IPR005467">
    <property type="entry name" value="His_kinase_dom"/>
</dbReference>
<sequence length="451" mass="47199">MAQQGTTGLTRQWSAAVTVVPYLLLALLVLVTVAEKAGNPTQRGSLPVDLILCGAAAAWMLCVFTLHPAWRERPRVMAVFFVVLIAISAALVVRDPWFGFFTPAGYIYAFQLLPWPGQLAGVAAVAVVAGTAQSSGIDKSTAVGVLGYLGVVLANVVPMCAAAVVMRRRAHDHDARERALAEVSAANRRLEATLAENAALHEQLLAQARAAGVQDERRRMAREIHDTLAQGLTGIITQLHAAEHAAEHAADAPEVRQRHIEAATRLAKESLTEARRSVHALRPEPLESGARLGDAVAGVAERWSALHGVPVQVTTTGTVRALPPEAELALLRTAQEALANVAKHAGASRVGVTLSYLEDEVALDVRDDGCGFDLSGVEAGFGAEVAAGSPSRVVGPGDRAGQRAVPEGGFGLVAMRQRIEGLAGTLQIESEPGGGTGISARVPAPLRGAEA</sequence>
<feature type="transmembrane region" description="Helical" evidence="6">
    <location>
        <begin position="12"/>
        <end position="34"/>
    </location>
</feature>
<dbReference type="PROSITE" id="PS50109">
    <property type="entry name" value="HIS_KIN"/>
    <property type="match status" value="1"/>
</dbReference>
<accession>A0A931B2I2</accession>
<evidence type="ECO:0000313" key="8">
    <source>
        <dbReference type="EMBL" id="MBF9069899.1"/>
    </source>
</evidence>
<dbReference type="AlphaFoldDB" id="A0A931B2I2"/>
<dbReference type="Gene3D" id="3.30.565.10">
    <property type="entry name" value="Histidine kinase-like ATPase, C-terminal domain"/>
    <property type="match status" value="1"/>
</dbReference>
<organism evidence="8 9">
    <name type="scientific">Streptacidiphilus fuscans</name>
    <dbReference type="NCBI Taxonomy" id="2789292"/>
    <lineage>
        <taxon>Bacteria</taxon>
        <taxon>Bacillati</taxon>
        <taxon>Actinomycetota</taxon>
        <taxon>Actinomycetes</taxon>
        <taxon>Kitasatosporales</taxon>
        <taxon>Streptomycetaceae</taxon>
        <taxon>Streptacidiphilus</taxon>
    </lineage>
</organism>
<dbReference type="Pfam" id="PF02518">
    <property type="entry name" value="HATPase_c"/>
    <property type="match status" value="1"/>
</dbReference>
<evidence type="ECO:0000259" key="7">
    <source>
        <dbReference type="PROSITE" id="PS50109"/>
    </source>
</evidence>
<dbReference type="InterPro" id="IPR003594">
    <property type="entry name" value="HATPase_dom"/>
</dbReference>
<dbReference type="CDD" id="cd16917">
    <property type="entry name" value="HATPase_UhpB-NarQ-NarX-like"/>
    <property type="match status" value="1"/>
</dbReference>
<dbReference type="PANTHER" id="PTHR24421">
    <property type="entry name" value="NITRATE/NITRITE SENSOR PROTEIN NARX-RELATED"/>
    <property type="match status" value="1"/>
</dbReference>
<keyword evidence="3" id="KW-0902">Two-component regulatory system</keyword>
<dbReference type="RefSeq" id="WP_196195088.1">
    <property type="nucleotide sequence ID" value="NZ_JADPRT010000007.1"/>
</dbReference>
<dbReference type="InterPro" id="IPR050482">
    <property type="entry name" value="Sensor_HK_TwoCompSys"/>
</dbReference>
<evidence type="ECO:0000256" key="2">
    <source>
        <dbReference type="ARBA" id="ARBA00022777"/>
    </source>
</evidence>
<evidence type="ECO:0000256" key="1">
    <source>
        <dbReference type="ARBA" id="ARBA00022679"/>
    </source>
</evidence>
<dbReference type="GO" id="GO:0016020">
    <property type="term" value="C:membrane"/>
    <property type="evidence" value="ECO:0007669"/>
    <property type="project" value="InterPro"/>
</dbReference>
<dbReference type="InterPro" id="IPR011712">
    <property type="entry name" value="Sig_transdc_His_kin_sub3_dim/P"/>
</dbReference>
<proteinExistence type="predicted"/>
<protein>
    <submittedName>
        <fullName evidence="8">Sensor histidine kinase</fullName>
    </submittedName>
</protein>
<evidence type="ECO:0000256" key="4">
    <source>
        <dbReference type="SAM" id="Coils"/>
    </source>
</evidence>
<dbReference type="SMART" id="SM00387">
    <property type="entry name" value="HATPase_c"/>
    <property type="match status" value="1"/>
</dbReference>
<feature type="transmembrane region" description="Helical" evidence="6">
    <location>
        <begin position="105"/>
        <end position="130"/>
    </location>
</feature>
<evidence type="ECO:0000256" key="3">
    <source>
        <dbReference type="ARBA" id="ARBA00023012"/>
    </source>
</evidence>
<evidence type="ECO:0000313" key="9">
    <source>
        <dbReference type="Proteomes" id="UP000657385"/>
    </source>
</evidence>
<keyword evidence="4" id="KW-0175">Coiled coil</keyword>
<feature type="transmembrane region" description="Helical" evidence="6">
    <location>
        <begin position="142"/>
        <end position="166"/>
    </location>
</feature>
<dbReference type="InterPro" id="IPR036890">
    <property type="entry name" value="HATPase_C_sf"/>
</dbReference>
<dbReference type="Pfam" id="PF07730">
    <property type="entry name" value="HisKA_3"/>
    <property type="match status" value="1"/>
</dbReference>
<dbReference type="GO" id="GO:0046983">
    <property type="term" value="F:protein dimerization activity"/>
    <property type="evidence" value="ECO:0007669"/>
    <property type="project" value="InterPro"/>
</dbReference>
<name>A0A931B2I2_9ACTN</name>
<dbReference type="Gene3D" id="1.20.5.1930">
    <property type="match status" value="1"/>
</dbReference>
<feature type="region of interest" description="Disordered" evidence="5">
    <location>
        <begin position="428"/>
        <end position="451"/>
    </location>
</feature>